<proteinExistence type="predicted"/>
<gene>
    <name evidence="1" type="ORF">LOK49_LG02G01455</name>
</gene>
<evidence type="ECO:0000313" key="2">
    <source>
        <dbReference type="Proteomes" id="UP001060215"/>
    </source>
</evidence>
<accession>A0ACC0IMJ4</accession>
<dbReference type="Proteomes" id="UP001060215">
    <property type="component" value="Chromosome 3"/>
</dbReference>
<keyword evidence="2" id="KW-1185">Reference proteome</keyword>
<name>A0ACC0IMJ4_9ERIC</name>
<protein>
    <submittedName>
        <fullName evidence="1">CCR4-NOT transcription complex subunit 1</fullName>
    </submittedName>
</protein>
<reference evidence="1 2" key="1">
    <citation type="journal article" date="2022" name="Plant J.">
        <title>Chromosome-level genome of Camellia lanceoleosa provides a valuable resource for understanding genome evolution and self-incompatibility.</title>
        <authorList>
            <person name="Gong W."/>
            <person name="Xiao S."/>
            <person name="Wang L."/>
            <person name="Liao Z."/>
            <person name="Chang Y."/>
            <person name="Mo W."/>
            <person name="Hu G."/>
            <person name="Li W."/>
            <person name="Zhao G."/>
            <person name="Zhu H."/>
            <person name="Hu X."/>
            <person name="Ji K."/>
            <person name="Xiang X."/>
            <person name="Song Q."/>
            <person name="Yuan D."/>
            <person name="Jin S."/>
            <person name="Zhang L."/>
        </authorList>
    </citation>
    <scope>NUCLEOTIDE SEQUENCE [LARGE SCALE GENOMIC DNA]</scope>
    <source>
        <strain evidence="1">SQ_2022a</strain>
    </source>
</reference>
<evidence type="ECO:0000313" key="1">
    <source>
        <dbReference type="EMBL" id="KAI8025361.1"/>
    </source>
</evidence>
<sequence length="313" mass="34748">MKWQPGSLIKHQLLSNLTLSIAVHTVLEALRKPPDTKVFAYGILALEQFLDCLVDLPLLCNHILQISHLHGTHVELIAFIEHTLARISSSHLISNGGSSSFTDPHSGSIPTTVEMVELVGPRSSQHGKQLSSSLPVQQIHQGMQHSSTTGFGSALNIETLVAAAERRDTSIELKEGLKDLSAKRMELQNSLTSLWPKQFIQVSMATNNNPSALEKEQITKPLFFFLEIAKCKNNNILLLLSLTNIAGLRWDGSGKRREKVELPENACGFRTNCFCSPTPLYSVYAARVSSNHFVCSEYVVMKFKRMVLDEIVM</sequence>
<organism evidence="1 2">
    <name type="scientific">Camellia lanceoleosa</name>
    <dbReference type="NCBI Taxonomy" id="1840588"/>
    <lineage>
        <taxon>Eukaryota</taxon>
        <taxon>Viridiplantae</taxon>
        <taxon>Streptophyta</taxon>
        <taxon>Embryophyta</taxon>
        <taxon>Tracheophyta</taxon>
        <taxon>Spermatophyta</taxon>
        <taxon>Magnoliopsida</taxon>
        <taxon>eudicotyledons</taxon>
        <taxon>Gunneridae</taxon>
        <taxon>Pentapetalae</taxon>
        <taxon>asterids</taxon>
        <taxon>Ericales</taxon>
        <taxon>Theaceae</taxon>
        <taxon>Camellia</taxon>
    </lineage>
</organism>
<comment type="caution">
    <text evidence="1">The sequence shown here is derived from an EMBL/GenBank/DDBJ whole genome shotgun (WGS) entry which is preliminary data.</text>
</comment>
<dbReference type="EMBL" id="CM045760">
    <property type="protein sequence ID" value="KAI8025361.1"/>
    <property type="molecule type" value="Genomic_DNA"/>
</dbReference>